<dbReference type="InterPro" id="IPR008023">
    <property type="entry name" value="DUF748"/>
</dbReference>
<dbReference type="GO" id="GO:0090313">
    <property type="term" value="P:regulation of protein targeting to membrane"/>
    <property type="evidence" value="ECO:0007669"/>
    <property type="project" value="TreeGrafter"/>
</dbReference>
<comment type="caution">
    <text evidence="3">The sequence shown here is derived from an EMBL/GenBank/DDBJ whole genome shotgun (WGS) entry which is preliminary data.</text>
</comment>
<sequence>MTHTTEPAPRPQPVRRRILARVLAGSALLVLLVFAVLKLYLVSPLAPRHLSRLLTDALGSPVTVAALENRGGAVVIRGLSIANPPGFSAAPLVRVDTLAVAPRWLSLLGGGRRFRRIELDGARIALEKNGSGAWNLAELQRRLPRREAPAAEVRIDELLLRAGEVFAAGRGVTGIGLRLRDLATRGSVGSRLELAFADGAGNRYRIEGETRPGPGPAFDLLLTAPSLTLAPLADMLRRPELSLERGGAALRLRVALSGGVFTADGTMDFRSVALRSGAAKLPLSGRLELRGGYDPARDEARLSHLAVTLADLAAARLNATVSRVRSKRSFTADVSLDQVALERLSPLVSAVTGRPLLLAGRLGSRGLRITGDGDRGVTGVAGVIAARELAVSLGGRPVFRGLAGTVDLAPDRDGFVARGNFATQRATADALIQQVSLPCTLLLSNRFRLREVQVPALAARIMGLPVTGRLGYRPASPQPLAASLRVSAMSLSPLAPHLSRYGLRPLGGTAVLTLDLGGKGVTDFAGEAFVTVDSLAVDARGERAALGAGEVRSRFRRTGKRLTAAGTARFDGAEWGESRGGLAASFAVADRTLVLDDLRAAFAATAASAGRVTLALPGGMPGAASNALPLSVGVAAGAVRHGDLEVRDLSASFRGNLRSTTGERWLEGGGEVSAGRLAIRGIPAGAPSLTVALARTTGEAELGGTLLGGVLSGRATFKPVAPGAGITFSLGLRGGKLAEAGRFIPGKPPVAPAGGAVSGTVSGTFSRSGGLLGRIEVSADGVALNGGGGKRILSGGGARLAGRVEGERLVLQEGVVTAGEGATLWLRGSMDEAFSPRRAGSLAFSLPPTPIDRLIDPVVNVLPRFIQEATVAGNVAAEGTATLSGSAGAVDGTLTFDGAGIEIPSQKLLVGGVRGTVPLSLGMGAGPYRRPKDELHFTKENFGRLLERFRQPRPADRVLTVGAVRFGPLELGETTAFLRGGNGVMELTSLRSGLSGGEVLGRGFVATKGGLSYGGAILVYDLSMTRLCDAIPQIKGYVSGRLDGIVGLQGDGEGIGGLRGFVDLWARNTRREKMLLSREFLQRLAGKNLRGFFFRTDRPYDRGEVSAYLEDGYLTFTTLDISNTNLLGMRDLSVTVVPVQNRISLEHLFSALKEATTRGKAAVRDGGAPAAESPAETEFQWRD</sequence>
<keyword evidence="2" id="KW-0812">Transmembrane</keyword>
<feature type="region of interest" description="Disordered" evidence="1">
    <location>
        <begin position="1160"/>
        <end position="1183"/>
    </location>
</feature>
<proteinExistence type="predicted"/>
<feature type="transmembrane region" description="Helical" evidence="2">
    <location>
        <begin position="18"/>
        <end position="41"/>
    </location>
</feature>
<accession>A0A831U4T3</accession>
<dbReference type="GO" id="GO:0005886">
    <property type="term" value="C:plasma membrane"/>
    <property type="evidence" value="ECO:0007669"/>
    <property type="project" value="TreeGrafter"/>
</dbReference>
<dbReference type="Pfam" id="PF05359">
    <property type="entry name" value="DUF748"/>
    <property type="match status" value="1"/>
</dbReference>
<dbReference type="PANTHER" id="PTHR30441:SF4">
    <property type="entry name" value="PROTEIN ASMA"/>
    <property type="match status" value="1"/>
</dbReference>
<protein>
    <submittedName>
        <fullName evidence="3">Uncharacterized protein</fullName>
    </submittedName>
</protein>
<evidence type="ECO:0000256" key="2">
    <source>
        <dbReference type="SAM" id="Phobius"/>
    </source>
</evidence>
<evidence type="ECO:0000313" key="3">
    <source>
        <dbReference type="EMBL" id="HEN42438.1"/>
    </source>
</evidence>
<dbReference type="AlphaFoldDB" id="A0A831U4T3"/>
<dbReference type="PANTHER" id="PTHR30441">
    <property type="entry name" value="DUF748 DOMAIN-CONTAINING PROTEIN"/>
    <property type="match status" value="1"/>
</dbReference>
<dbReference type="InterPro" id="IPR052894">
    <property type="entry name" value="AsmA-related"/>
</dbReference>
<keyword evidence="2" id="KW-0472">Membrane</keyword>
<dbReference type="EMBL" id="DSOV01000039">
    <property type="protein sequence ID" value="HEN42438.1"/>
    <property type="molecule type" value="Genomic_DNA"/>
</dbReference>
<evidence type="ECO:0000256" key="1">
    <source>
        <dbReference type="SAM" id="MobiDB-lite"/>
    </source>
</evidence>
<organism evidence="3">
    <name type="scientific">Geobacter metallireducens</name>
    <dbReference type="NCBI Taxonomy" id="28232"/>
    <lineage>
        <taxon>Bacteria</taxon>
        <taxon>Pseudomonadati</taxon>
        <taxon>Thermodesulfobacteriota</taxon>
        <taxon>Desulfuromonadia</taxon>
        <taxon>Geobacterales</taxon>
        <taxon>Geobacteraceae</taxon>
        <taxon>Geobacter</taxon>
    </lineage>
</organism>
<reference evidence="3" key="1">
    <citation type="journal article" date="2020" name="mSystems">
        <title>Genome- and Community-Level Interaction Insights into Carbon Utilization and Element Cycling Functions of Hydrothermarchaeota in Hydrothermal Sediment.</title>
        <authorList>
            <person name="Zhou Z."/>
            <person name="Liu Y."/>
            <person name="Xu W."/>
            <person name="Pan J."/>
            <person name="Luo Z.H."/>
            <person name="Li M."/>
        </authorList>
    </citation>
    <scope>NUCLEOTIDE SEQUENCE [LARGE SCALE GENOMIC DNA]</scope>
    <source>
        <strain evidence="3">SpSt-349</strain>
    </source>
</reference>
<gene>
    <name evidence="3" type="ORF">ENQ87_08680</name>
</gene>
<keyword evidence="2" id="KW-1133">Transmembrane helix</keyword>
<name>A0A831U4T3_GEOME</name>